<evidence type="ECO:0000259" key="4">
    <source>
        <dbReference type="PROSITE" id="PS50075"/>
    </source>
</evidence>
<dbReference type="Gene3D" id="3.30.300.30">
    <property type="match status" value="1"/>
</dbReference>
<dbReference type="GO" id="GO:0044550">
    <property type="term" value="P:secondary metabolite biosynthetic process"/>
    <property type="evidence" value="ECO:0007669"/>
    <property type="project" value="TreeGrafter"/>
</dbReference>
<dbReference type="Gene3D" id="3.40.50.12780">
    <property type="entry name" value="N-terminal domain of ligase-like"/>
    <property type="match status" value="1"/>
</dbReference>
<dbReference type="AlphaFoldDB" id="A0A847S761"/>
<evidence type="ECO:0000256" key="1">
    <source>
        <dbReference type="ARBA" id="ARBA00001957"/>
    </source>
</evidence>
<name>A0A847S761_9BACT</name>
<keyword evidence="2" id="KW-0596">Phosphopantetheine</keyword>
<dbReference type="InterPro" id="IPR001242">
    <property type="entry name" value="Condensation_dom"/>
</dbReference>
<dbReference type="PANTHER" id="PTHR45527">
    <property type="entry name" value="NONRIBOSOMAL PEPTIDE SYNTHETASE"/>
    <property type="match status" value="1"/>
</dbReference>
<dbReference type="GO" id="GO:0043041">
    <property type="term" value="P:amino acid activation for nonribosomal peptide biosynthetic process"/>
    <property type="evidence" value="ECO:0007669"/>
    <property type="project" value="TreeGrafter"/>
</dbReference>
<protein>
    <submittedName>
        <fullName evidence="5">Amino acid adenylation domain-containing protein</fullName>
    </submittedName>
</protein>
<comment type="caution">
    <text evidence="5">The sequence shown here is derived from an EMBL/GenBank/DDBJ whole genome shotgun (WGS) entry which is preliminary data.</text>
</comment>
<dbReference type="InterPro" id="IPR042099">
    <property type="entry name" value="ANL_N_sf"/>
</dbReference>
<dbReference type="Pfam" id="PF00501">
    <property type="entry name" value="AMP-binding"/>
    <property type="match status" value="1"/>
</dbReference>
<dbReference type="Gene3D" id="1.10.1200.10">
    <property type="entry name" value="ACP-like"/>
    <property type="match status" value="1"/>
</dbReference>
<dbReference type="GO" id="GO:0003824">
    <property type="term" value="F:catalytic activity"/>
    <property type="evidence" value="ECO:0007669"/>
    <property type="project" value="InterPro"/>
</dbReference>
<dbReference type="PROSITE" id="PS50075">
    <property type="entry name" value="CARRIER"/>
    <property type="match status" value="1"/>
</dbReference>
<dbReference type="InterPro" id="IPR020845">
    <property type="entry name" value="AMP-binding_CS"/>
</dbReference>
<dbReference type="Pfam" id="PF00550">
    <property type="entry name" value="PP-binding"/>
    <property type="match status" value="1"/>
</dbReference>
<evidence type="ECO:0000256" key="2">
    <source>
        <dbReference type="ARBA" id="ARBA00022450"/>
    </source>
</evidence>
<dbReference type="InterPro" id="IPR010071">
    <property type="entry name" value="AA_adenyl_dom"/>
</dbReference>
<dbReference type="GO" id="GO:0031177">
    <property type="term" value="F:phosphopantetheine binding"/>
    <property type="evidence" value="ECO:0007669"/>
    <property type="project" value="TreeGrafter"/>
</dbReference>
<organism evidence="5 6">
    <name type="scientific">Chitinophaga varians</name>
    <dbReference type="NCBI Taxonomy" id="2202339"/>
    <lineage>
        <taxon>Bacteria</taxon>
        <taxon>Pseudomonadati</taxon>
        <taxon>Bacteroidota</taxon>
        <taxon>Chitinophagia</taxon>
        <taxon>Chitinophagales</taxon>
        <taxon>Chitinophagaceae</taxon>
        <taxon>Chitinophaga</taxon>
    </lineage>
</organism>
<dbReference type="InterPro" id="IPR023213">
    <property type="entry name" value="CAT-like_dom_sf"/>
</dbReference>
<evidence type="ECO:0000313" key="5">
    <source>
        <dbReference type="EMBL" id="NLR68627.1"/>
    </source>
</evidence>
<accession>A0A847S761</accession>
<dbReference type="CDD" id="cd19531">
    <property type="entry name" value="LCL_NRPS-like"/>
    <property type="match status" value="1"/>
</dbReference>
<evidence type="ECO:0000313" key="6">
    <source>
        <dbReference type="Proteomes" id="UP000570474"/>
    </source>
</evidence>
<dbReference type="EMBL" id="JABAIA010000004">
    <property type="protein sequence ID" value="NLR68627.1"/>
    <property type="molecule type" value="Genomic_DNA"/>
</dbReference>
<dbReference type="PANTHER" id="PTHR45527:SF1">
    <property type="entry name" value="FATTY ACID SYNTHASE"/>
    <property type="match status" value="1"/>
</dbReference>
<dbReference type="Pfam" id="PF00668">
    <property type="entry name" value="Condensation"/>
    <property type="match status" value="1"/>
</dbReference>
<dbReference type="GO" id="GO:0005737">
    <property type="term" value="C:cytoplasm"/>
    <property type="evidence" value="ECO:0007669"/>
    <property type="project" value="TreeGrafter"/>
</dbReference>
<dbReference type="InterPro" id="IPR000873">
    <property type="entry name" value="AMP-dep_synth/lig_dom"/>
</dbReference>
<dbReference type="SUPFAM" id="SSF56801">
    <property type="entry name" value="Acetyl-CoA synthetase-like"/>
    <property type="match status" value="1"/>
</dbReference>
<dbReference type="Gene3D" id="3.30.559.30">
    <property type="entry name" value="Nonribosomal peptide synthetase, condensation domain"/>
    <property type="match status" value="1"/>
</dbReference>
<dbReference type="Pfam" id="PF13193">
    <property type="entry name" value="AMP-binding_C"/>
    <property type="match status" value="1"/>
</dbReference>
<dbReference type="InterPro" id="IPR009081">
    <property type="entry name" value="PP-bd_ACP"/>
</dbReference>
<feature type="domain" description="Carrier" evidence="4">
    <location>
        <begin position="523"/>
        <end position="598"/>
    </location>
</feature>
<dbReference type="InterPro" id="IPR025110">
    <property type="entry name" value="AMP-bd_C"/>
</dbReference>
<comment type="cofactor">
    <cofactor evidence="1">
        <name>pantetheine 4'-phosphate</name>
        <dbReference type="ChEBI" id="CHEBI:47942"/>
    </cofactor>
</comment>
<keyword evidence="6" id="KW-1185">Reference proteome</keyword>
<dbReference type="InterPro" id="IPR036736">
    <property type="entry name" value="ACP-like_sf"/>
</dbReference>
<dbReference type="PROSITE" id="PS00012">
    <property type="entry name" value="PHOSPHOPANTETHEINE"/>
    <property type="match status" value="1"/>
</dbReference>
<reference evidence="5 6" key="1">
    <citation type="submission" date="2020-04" db="EMBL/GenBank/DDBJ databases">
        <authorList>
            <person name="Yin C."/>
        </authorList>
    </citation>
    <scope>NUCLEOTIDE SEQUENCE [LARGE SCALE GENOMIC DNA]</scope>
    <source>
        <strain evidence="5 6">Ae27</strain>
    </source>
</reference>
<sequence>MNKRVIHTIVDHHALQYPEGIAIVDADESLLTYAGLKEKSDNCAFLLQHHNIGKNKVVAVFLPEGIGYITAILGVNKSGNIFMPLVPGYPVERLRYLLSTVKPEALLTNKEYLKEAWSLLSGTDAQGNCVVLDIDTVVPQMPLPDVDGEDSNYLIYTSGSTGDPKTIEGVHKSLSHFLHWEMTEFKLDRGVNTALLAPVSFDVSFRDIFIPLLCGGTLHIPERSVKADPSALLEWIGARQITMLHMVPSIFRLLIKVLDADPARRSLMSAVRNILLAGEPLFYRDVINWRAINGEGTNLVNLYGPSETTLAKIYHRIATTELNSEAEIVPLGFPLPNTIVLILNDDNQICQIGEIGEICIKTPFRSKGYYNDSALTAVKFCQNPLHKDFEDIIYRTGDLGKYGPERNILIVGRKDNQVKIRGNRVELAEVEKVIGSFPSVTQVIVIPHQSENGDIVLSAYYTAAREVDRNALREHISNFLPEYMHPSYYMHLDAFPLNINGKVNRNALPAPEDLLYEQLEFTPPSNKDEVFLCGIFSQVLGLQKVGVNNSFFELGGHSLNAVKVISRIYKETNRHVSLKFFLEHPTVRLLAEKMPGISVSAFEHIPLAETAALYPVSHSQKRLLVLDQVVNELTAYNMVTACFFSATLDVGAFKQAFDGVIARHEVFRTRFVFTEGTFWQCITAEQAVLMVDLENKGNLSPDQCLAHEHHHSFNLYQDVLVRARLIRQQDGRYFFVLNIHHILSDGWSMNVFTKELLALYNAYRKKLPDTLPPMKIQYKDYAVWQLARLAAGELDMHKAYWHGVMQPAPSALLLPVDMERTGIPGFEGEVHTAYIRQERANALRKIAMDNKMGLFPVLLSLIKVLLYVKSGSNDIAVGVPVAGRNHPDLEDQIGFYLNNVLLRTSIKRDISFSILLKQVHDNVIQALDHQDYPFDKLVEELSGALDQSVHTPFYSVLVVMNNDGLNISNENLASFRNELGLELYDVPAKVSKLDLTFFIMEEQEHIRIDLEYNAKLFKPATIKQYAEELDSLAQQVIENPLITLSDLSWTLSAGKKNAALESKINLISEDF</sequence>
<dbReference type="InterPro" id="IPR006162">
    <property type="entry name" value="Ppantetheine_attach_site"/>
</dbReference>
<dbReference type="PROSITE" id="PS00455">
    <property type="entry name" value="AMP_BINDING"/>
    <property type="match status" value="1"/>
</dbReference>
<dbReference type="NCBIfam" id="TIGR01733">
    <property type="entry name" value="AA-adenyl-dom"/>
    <property type="match status" value="1"/>
</dbReference>
<dbReference type="RefSeq" id="WP_168874588.1">
    <property type="nucleotide sequence ID" value="NZ_JABAIA010000004.1"/>
</dbReference>
<proteinExistence type="predicted"/>
<keyword evidence="3" id="KW-0597">Phosphoprotein</keyword>
<dbReference type="CDD" id="cd05930">
    <property type="entry name" value="A_NRPS"/>
    <property type="match status" value="1"/>
</dbReference>
<dbReference type="InterPro" id="IPR045851">
    <property type="entry name" value="AMP-bd_C_sf"/>
</dbReference>
<gene>
    <name evidence="5" type="ORF">HGH92_30270</name>
</gene>
<dbReference type="Gene3D" id="3.30.559.10">
    <property type="entry name" value="Chloramphenicol acetyltransferase-like domain"/>
    <property type="match status" value="1"/>
</dbReference>
<dbReference type="SUPFAM" id="SSF52777">
    <property type="entry name" value="CoA-dependent acyltransferases"/>
    <property type="match status" value="2"/>
</dbReference>
<dbReference type="SUPFAM" id="SSF47336">
    <property type="entry name" value="ACP-like"/>
    <property type="match status" value="1"/>
</dbReference>
<evidence type="ECO:0000256" key="3">
    <source>
        <dbReference type="ARBA" id="ARBA00022553"/>
    </source>
</evidence>
<dbReference type="Proteomes" id="UP000570474">
    <property type="component" value="Unassembled WGS sequence"/>
</dbReference>